<evidence type="ECO:0000313" key="2">
    <source>
        <dbReference type="EMBL" id="MBK1817495.1"/>
    </source>
</evidence>
<evidence type="ECO:0000256" key="1">
    <source>
        <dbReference type="SAM" id="MobiDB-lite"/>
    </source>
</evidence>
<organism evidence="2 3">
    <name type="scientific">Luteolibacter yonseiensis</name>
    <dbReference type="NCBI Taxonomy" id="1144680"/>
    <lineage>
        <taxon>Bacteria</taxon>
        <taxon>Pseudomonadati</taxon>
        <taxon>Verrucomicrobiota</taxon>
        <taxon>Verrucomicrobiia</taxon>
        <taxon>Verrucomicrobiales</taxon>
        <taxon>Verrucomicrobiaceae</taxon>
        <taxon>Luteolibacter</taxon>
    </lineage>
</organism>
<keyword evidence="3" id="KW-1185">Reference proteome</keyword>
<dbReference type="EMBL" id="JAENIK010000012">
    <property type="protein sequence ID" value="MBK1817495.1"/>
    <property type="molecule type" value="Genomic_DNA"/>
</dbReference>
<dbReference type="RefSeq" id="WP_200352435.1">
    <property type="nucleotide sequence ID" value="NZ_BAABHZ010000001.1"/>
</dbReference>
<feature type="compositionally biased region" description="Pro residues" evidence="1">
    <location>
        <begin position="126"/>
        <end position="135"/>
    </location>
</feature>
<feature type="compositionally biased region" description="Basic and acidic residues" evidence="1">
    <location>
        <begin position="156"/>
        <end position="167"/>
    </location>
</feature>
<feature type="region of interest" description="Disordered" evidence="1">
    <location>
        <begin position="118"/>
        <end position="167"/>
    </location>
</feature>
<gene>
    <name evidence="2" type="ORF">JIN84_17880</name>
</gene>
<protein>
    <submittedName>
        <fullName evidence="2">Uncharacterized protein</fullName>
    </submittedName>
</protein>
<dbReference type="AlphaFoldDB" id="A0A934R953"/>
<reference evidence="2" key="1">
    <citation type="submission" date="2021-01" db="EMBL/GenBank/DDBJ databases">
        <title>Modified the classification status of verrucomicrobia.</title>
        <authorList>
            <person name="Feng X."/>
        </authorList>
    </citation>
    <scope>NUCLEOTIDE SEQUENCE</scope>
    <source>
        <strain evidence="2">JCM 18052</strain>
    </source>
</reference>
<evidence type="ECO:0000313" key="3">
    <source>
        <dbReference type="Proteomes" id="UP000600139"/>
    </source>
</evidence>
<proteinExistence type="predicted"/>
<sequence length="167" mass="19513">MLQQYPKLGEWGWAVNVMPYELPVGLADRSRVKVIEIRDSNDYVVEDEQGRRWDLTRIHLDGGIIYYLDGKPYYESHPVAVHYLRHYLLELEDRIARRDGYSIYEMQENRDDMRWHLARHGIDPDGPMPPGPPPAFTGAPRRGPSSNPRAPQSFRPETEEPVRRMNS</sequence>
<comment type="caution">
    <text evidence="2">The sequence shown here is derived from an EMBL/GenBank/DDBJ whole genome shotgun (WGS) entry which is preliminary data.</text>
</comment>
<name>A0A934R953_9BACT</name>
<accession>A0A934R953</accession>
<dbReference type="Proteomes" id="UP000600139">
    <property type="component" value="Unassembled WGS sequence"/>
</dbReference>